<dbReference type="EMBL" id="CP003190">
    <property type="protein sequence ID" value="AGL84014.1"/>
    <property type="molecule type" value="Genomic_DNA"/>
</dbReference>
<name>A0A2C9EK42_PSEPH</name>
<dbReference type="HOGENOM" id="CLU_2635370_0_0_6"/>
<evidence type="ECO:0000313" key="3">
    <source>
        <dbReference type="Proteomes" id="UP000013940"/>
    </source>
</evidence>
<dbReference type="KEGG" id="pprc:PFLCHA0_c22430"/>
<dbReference type="AlphaFoldDB" id="A0A2C9EK42"/>
<evidence type="ECO:0000256" key="1">
    <source>
        <dbReference type="SAM" id="MobiDB-lite"/>
    </source>
</evidence>
<organism evidence="2 3">
    <name type="scientific">Pseudomonas protegens (strain DSM 19095 / LMG 27888 / CFBP 6595 / CHA0)</name>
    <dbReference type="NCBI Taxonomy" id="1124983"/>
    <lineage>
        <taxon>Bacteria</taxon>
        <taxon>Pseudomonadati</taxon>
        <taxon>Pseudomonadota</taxon>
        <taxon>Gammaproteobacteria</taxon>
        <taxon>Pseudomonadales</taxon>
        <taxon>Pseudomonadaceae</taxon>
        <taxon>Pseudomonas</taxon>
    </lineage>
</organism>
<sequence>MADLDQRFEVCKRFAACWQRCYDGAIFYLDTQASLNGQPNRPRPKTTRNDMSRHITPDRQFNLRHYAPGVIKHLSPR</sequence>
<feature type="compositionally biased region" description="Basic and acidic residues" evidence="1">
    <location>
        <begin position="47"/>
        <end position="57"/>
    </location>
</feature>
<proteinExistence type="predicted"/>
<dbReference type="Proteomes" id="UP000013940">
    <property type="component" value="Chromosome"/>
</dbReference>
<reference evidence="3" key="1">
    <citation type="journal article" date="2014" name="Genome Announc.">
        <title>Full-genome sequence of the plant growth-promoting bacterium Pseudomonas protegens CHA0.</title>
        <authorList>
            <person name="Jousset A."/>
            <person name="Schuldes J."/>
            <person name="Keel C."/>
            <person name="Maurhofer M."/>
            <person name="Daniel R."/>
            <person name="Scheu S."/>
            <person name="Thuermer A."/>
        </authorList>
    </citation>
    <scope>NUCLEOTIDE SEQUENCE [LARGE SCALE GENOMIC DNA]</scope>
    <source>
        <strain evidence="3">DSM 19095 / LMG 27888 / CFBP 6595 / CHA0</strain>
    </source>
</reference>
<feature type="region of interest" description="Disordered" evidence="1">
    <location>
        <begin position="33"/>
        <end position="58"/>
    </location>
</feature>
<accession>A0A2C9EK42</accession>
<protein>
    <submittedName>
        <fullName evidence="2">Uncharacterized protein</fullName>
    </submittedName>
</protein>
<evidence type="ECO:0000313" key="2">
    <source>
        <dbReference type="EMBL" id="AGL84014.1"/>
    </source>
</evidence>
<gene>
    <name evidence="2" type="ORF">PFLCHA0_c22430</name>
</gene>